<dbReference type="InterPro" id="IPR025300">
    <property type="entry name" value="BetaGal_jelly_roll_dom"/>
</dbReference>
<dbReference type="InterPro" id="IPR025972">
    <property type="entry name" value="BetaGal_dom3"/>
</dbReference>
<keyword evidence="4 9" id="KW-0732">Signal</keyword>
<evidence type="ECO:0000256" key="5">
    <source>
        <dbReference type="ARBA" id="ARBA00022801"/>
    </source>
</evidence>
<keyword evidence="7" id="KW-0326">Glycosidase</keyword>
<dbReference type="InterPro" id="IPR031330">
    <property type="entry name" value="Gly_Hdrlase_35_cat"/>
</dbReference>
<comment type="similarity">
    <text evidence="2 8">Belongs to the glycosyl hydrolase 35 family.</text>
</comment>
<dbReference type="InterPro" id="IPR037110">
    <property type="entry name" value="Betagal_dom2_sf"/>
</dbReference>
<accession>A0A2P7QMD5</accession>
<feature type="domain" description="Beta-galactosidase" evidence="10">
    <location>
        <begin position="401"/>
        <end position="584"/>
    </location>
</feature>
<evidence type="ECO:0000256" key="7">
    <source>
        <dbReference type="ARBA" id="ARBA00023295"/>
    </source>
</evidence>
<comment type="catalytic activity">
    <reaction evidence="1">
        <text>Hydrolysis of terminal non-reducing beta-D-galactose residues in beta-D-galactosides.</text>
        <dbReference type="EC" id="3.2.1.23"/>
    </reaction>
</comment>
<dbReference type="Gene3D" id="3.20.20.80">
    <property type="entry name" value="Glycosidases"/>
    <property type="match status" value="1"/>
</dbReference>
<dbReference type="Pfam" id="PF13364">
    <property type="entry name" value="BetaGal_ABD2"/>
    <property type="match status" value="2"/>
</dbReference>
<dbReference type="InterPro" id="IPR017853">
    <property type="entry name" value="GH"/>
</dbReference>
<gene>
    <name evidence="11" type="ORF">C7I55_16905</name>
</gene>
<dbReference type="InterPro" id="IPR008979">
    <property type="entry name" value="Galactose-bd-like_sf"/>
</dbReference>
<organism evidence="11 12">
    <name type="scientific">Allosphingosinicella deserti</name>
    <dbReference type="NCBI Taxonomy" id="2116704"/>
    <lineage>
        <taxon>Bacteria</taxon>
        <taxon>Pseudomonadati</taxon>
        <taxon>Pseudomonadota</taxon>
        <taxon>Alphaproteobacteria</taxon>
        <taxon>Sphingomonadales</taxon>
        <taxon>Sphingomonadaceae</taxon>
        <taxon>Allosphingosinicella</taxon>
    </lineage>
</organism>
<dbReference type="InterPro" id="IPR018954">
    <property type="entry name" value="Betagal_dom2"/>
</dbReference>
<comment type="caution">
    <text evidence="11">The sequence shown here is derived from an EMBL/GenBank/DDBJ whole genome shotgun (WGS) entry which is preliminary data.</text>
</comment>
<feature type="chain" id="PRO_5015161050" description="beta-galactosidase" evidence="9">
    <location>
        <begin position="18"/>
        <end position="1005"/>
    </location>
</feature>
<dbReference type="OrthoDB" id="9813184at2"/>
<dbReference type="Pfam" id="PF13363">
    <property type="entry name" value="BetaGal_dom3"/>
    <property type="match status" value="1"/>
</dbReference>
<evidence type="ECO:0000256" key="6">
    <source>
        <dbReference type="ARBA" id="ARBA00023180"/>
    </source>
</evidence>
<dbReference type="SUPFAM" id="SSF51011">
    <property type="entry name" value="Glycosyl hydrolase domain"/>
    <property type="match status" value="1"/>
</dbReference>
<evidence type="ECO:0000259" key="10">
    <source>
        <dbReference type="SMART" id="SM01029"/>
    </source>
</evidence>
<dbReference type="GO" id="GO:0005975">
    <property type="term" value="P:carbohydrate metabolic process"/>
    <property type="evidence" value="ECO:0007669"/>
    <property type="project" value="InterPro"/>
</dbReference>
<dbReference type="EC" id="3.2.1.23" evidence="3"/>
<name>A0A2P7QMD5_9SPHN</name>
<proteinExistence type="inferred from homology"/>
<dbReference type="Gene3D" id="2.60.120.260">
    <property type="entry name" value="Galactose-binding domain-like"/>
    <property type="match status" value="2"/>
</dbReference>
<dbReference type="Gene3D" id="2.102.20.10">
    <property type="entry name" value="Beta-galactosidase, domain 2"/>
    <property type="match status" value="1"/>
</dbReference>
<dbReference type="Proteomes" id="UP000241167">
    <property type="component" value="Unassembled WGS sequence"/>
</dbReference>
<dbReference type="PANTHER" id="PTHR23421">
    <property type="entry name" value="BETA-GALACTOSIDASE RELATED"/>
    <property type="match status" value="1"/>
</dbReference>
<dbReference type="Gene3D" id="2.60.390.10">
    <property type="entry name" value="Beta-galactosidase, domain 3"/>
    <property type="match status" value="1"/>
</dbReference>
<keyword evidence="5" id="KW-0378">Hydrolase</keyword>
<keyword evidence="6" id="KW-0325">Glycoprotein</keyword>
<evidence type="ECO:0000313" key="12">
    <source>
        <dbReference type="Proteomes" id="UP000241167"/>
    </source>
</evidence>
<evidence type="ECO:0000256" key="1">
    <source>
        <dbReference type="ARBA" id="ARBA00001412"/>
    </source>
</evidence>
<reference evidence="11 12" key="1">
    <citation type="submission" date="2018-03" db="EMBL/GenBank/DDBJ databases">
        <title>The draft genome of Sphingosinicella sp. GL-C-18.</title>
        <authorList>
            <person name="Liu L."/>
            <person name="Li L."/>
            <person name="Liang L."/>
            <person name="Zhang X."/>
            <person name="Wang T."/>
        </authorList>
    </citation>
    <scope>NUCLEOTIDE SEQUENCE [LARGE SCALE GENOMIC DNA]</scope>
    <source>
        <strain evidence="11 12">GL-C-18</strain>
    </source>
</reference>
<dbReference type="SUPFAM" id="SSF117100">
    <property type="entry name" value="Beta-galactosidase LacA, domain 3"/>
    <property type="match status" value="1"/>
</dbReference>
<dbReference type="SUPFAM" id="SSF51445">
    <property type="entry name" value="(Trans)glycosidases"/>
    <property type="match status" value="1"/>
</dbReference>
<protein>
    <recommendedName>
        <fullName evidence="3">beta-galactosidase</fullName>
        <ecNumber evidence="3">3.2.1.23</ecNumber>
    </recommendedName>
</protein>
<dbReference type="Pfam" id="PF10435">
    <property type="entry name" value="BetaGal_dom2"/>
    <property type="match status" value="1"/>
</dbReference>
<dbReference type="Pfam" id="PF01301">
    <property type="entry name" value="Glyco_hydro_35"/>
    <property type="match status" value="1"/>
</dbReference>
<evidence type="ECO:0000256" key="4">
    <source>
        <dbReference type="ARBA" id="ARBA00022729"/>
    </source>
</evidence>
<keyword evidence="12" id="KW-1185">Reference proteome</keyword>
<evidence type="ECO:0000256" key="9">
    <source>
        <dbReference type="SAM" id="SignalP"/>
    </source>
</evidence>
<dbReference type="GO" id="GO:0004565">
    <property type="term" value="F:beta-galactosidase activity"/>
    <property type="evidence" value="ECO:0007669"/>
    <property type="project" value="UniProtKB-EC"/>
</dbReference>
<evidence type="ECO:0000256" key="2">
    <source>
        <dbReference type="ARBA" id="ARBA00009809"/>
    </source>
</evidence>
<evidence type="ECO:0000256" key="8">
    <source>
        <dbReference type="RuleBase" id="RU003679"/>
    </source>
</evidence>
<dbReference type="AlphaFoldDB" id="A0A2P7QMD5"/>
<dbReference type="SUPFAM" id="SSF49785">
    <property type="entry name" value="Galactose-binding domain-like"/>
    <property type="match status" value="2"/>
</dbReference>
<evidence type="ECO:0000313" key="11">
    <source>
        <dbReference type="EMBL" id="PSJ39128.1"/>
    </source>
</evidence>
<dbReference type="PRINTS" id="PR00742">
    <property type="entry name" value="GLHYDRLASE35"/>
</dbReference>
<dbReference type="EMBL" id="PXYI01000005">
    <property type="protein sequence ID" value="PSJ39128.1"/>
    <property type="molecule type" value="Genomic_DNA"/>
</dbReference>
<feature type="signal peptide" evidence="9">
    <location>
        <begin position="1"/>
        <end position="17"/>
    </location>
</feature>
<evidence type="ECO:0000256" key="3">
    <source>
        <dbReference type="ARBA" id="ARBA00012756"/>
    </source>
</evidence>
<dbReference type="SMART" id="SM01029">
    <property type="entry name" value="BetaGal_dom2"/>
    <property type="match status" value="1"/>
</dbReference>
<sequence>MASVCGAALLLAAPAFAQTPAPQAVQAVTAAAAPAASDTRRDFGKVSFDRHSIILDGKPTVIWSSEFHYYRLPSPSLWRDILQKMKASGFNTVALYFSWGYHSPAPGVYDFSGVRDVDTLLDMAADEGMYVITRAGPYVNAELSRGGFPGWLVKQNAKARTDAPEYMAAADEWLTRINKIIAKHQYGDGKGTVILHQIENELLLTNAEQQRYMQHLYDRARADGVTVPIFHNDIGRNGRWVPASSPVEGTIKGPTDLYAFDGYPGGSCDVAAKPTNGGLAPDWGLYGPGGARGGASASPNTPGFAAEYGGGWFDYWGSNGTYDCTAIQRGKRYQRVFYGTNLANGITAQSFYMGFGGTSWGWQPAPVVYTSYDYGAAIDEARNLRPKALELKQLGQFIQSFPSLARMDKGPEIKASSDKVRIYHNVNAETGAHLLFAAHAPSNARSDDAFTFEVETADGRYRIPQAGTLRLNGFDAKLLIAAHDLGAHRLVYSTSELQTRIKDGAGDLALFYGRKGEDGEMVLRFTGQPAVEVTEGSAEHVFDAATGDLRLNYRHEGLIRLRITGGGRPPLHLLIGEEDVAAAFWRQETAGGAILARGPALVRSATLSGGQLALSGDVAEEATLEIWGPRFKTLRWNGREVSGDHGASGSWLSKKPLPGAAKVELPALLEWRVGQETPEAKRDFDDAAWQAIDKRGTAATIKPPTGQPVMDMSAYNFHNGDVWYRGRFEGGPAARKIALHYGAGGSGMLQLWLDGRFVGQHELPSGMARPLTHGVAEFDLPPEALLAGPHVLSVMVRNNGHNWDLEADDAHKEPRGLVSVSLSAQSGPSFAVPIAWKIQGNKGGEAIADKVRGPMNTGGLFGERSGWHLPGFDDGKWDKARLPATQVLPGTTWYRTTFDLAVPKGHDASLGLSIGNPEVPRSAVNYRALLFVNGWNMGQFIAHVGPQRRFVIPNGILNPNGKNTLAVAVTSDGGSGNGLEQVQLVNLGTVRGGVPLTLVESPGAK</sequence>
<dbReference type="InterPro" id="IPR001944">
    <property type="entry name" value="Glycoside_Hdrlase_35"/>
</dbReference>
<dbReference type="InterPro" id="IPR036833">
    <property type="entry name" value="BetaGal_dom3_sf"/>
</dbReference>